<organism evidence="1 2">
    <name type="scientific">Phaseolus vulgaris</name>
    <name type="common">Kidney bean</name>
    <name type="synonym">French bean</name>
    <dbReference type="NCBI Taxonomy" id="3885"/>
    <lineage>
        <taxon>Eukaryota</taxon>
        <taxon>Viridiplantae</taxon>
        <taxon>Streptophyta</taxon>
        <taxon>Embryophyta</taxon>
        <taxon>Tracheophyta</taxon>
        <taxon>Spermatophyta</taxon>
        <taxon>Magnoliopsida</taxon>
        <taxon>eudicotyledons</taxon>
        <taxon>Gunneridae</taxon>
        <taxon>Pentapetalae</taxon>
        <taxon>rosids</taxon>
        <taxon>fabids</taxon>
        <taxon>Fabales</taxon>
        <taxon>Fabaceae</taxon>
        <taxon>Papilionoideae</taxon>
        <taxon>50 kb inversion clade</taxon>
        <taxon>NPAAA clade</taxon>
        <taxon>indigoferoid/millettioid clade</taxon>
        <taxon>Phaseoleae</taxon>
        <taxon>Phaseolus</taxon>
    </lineage>
</organism>
<evidence type="ECO:0000313" key="1">
    <source>
        <dbReference type="EMBL" id="ESW18190.1"/>
    </source>
</evidence>
<name>V7BMB3_PHAVU</name>
<accession>V7BMB3</accession>
<keyword evidence="2" id="KW-1185">Reference proteome</keyword>
<reference evidence="2" key="1">
    <citation type="journal article" date="2014" name="Nat. Genet.">
        <title>A reference genome for common bean and genome-wide analysis of dual domestications.</title>
        <authorList>
            <person name="Schmutz J."/>
            <person name="McClean P.E."/>
            <person name="Mamidi S."/>
            <person name="Wu G.A."/>
            <person name="Cannon S.B."/>
            <person name="Grimwood J."/>
            <person name="Jenkins J."/>
            <person name="Shu S."/>
            <person name="Song Q."/>
            <person name="Chavarro C."/>
            <person name="Torres-Torres M."/>
            <person name="Geffroy V."/>
            <person name="Moghaddam S.M."/>
            <person name="Gao D."/>
            <person name="Abernathy B."/>
            <person name="Barry K."/>
            <person name="Blair M."/>
            <person name="Brick M.A."/>
            <person name="Chovatia M."/>
            <person name="Gepts P."/>
            <person name="Goodstein D.M."/>
            <person name="Gonzales M."/>
            <person name="Hellsten U."/>
            <person name="Hyten D.L."/>
            <person name="Jia G."/>
            <person name="Kelly J.D."/>
            <person name="Kudrna D."/>
            <person name="Lee R."/>
            <person name="Richard M.M."/>
            <person name="Miklas P.N."/>
            <person name="Osorno J.M."/>
            <person name="Rodrigues J."/>
            <person name="Thareau V."/>
            <person name="Urrea C.A."/>
            <person name="Wang M."/>
            <person name="Yu Y."/>
            <person name="Zhang M."/>
            <person name="Wing R.A."/>
            <person name="Cregan P.B."/>
            <person name="Rokhsar D.S."/>
            <person name="Jackson S.A."/>
        </authorList>
    </citation>
    <scope>NUCLEOTIDE SEQUENCE [LARGE SCALE GENOMIC DNA]</scope>
    <source>
        <strain evidence="2">cv. G19833</strain>
    </source>
</reference>
<dbReference type="Gramene" id="ESW18190">
    <property type="protein sequence ID" value="ESW18190"/>
    <property type="gene ID" value="PHAVU_006G020600g"/>
</dbReference>
<dbReference type="AlphaFoldDB" id="V7BMB3"/>
<dbReference type="Proteomes" id="UP000000226">
    <property type="component" value="Chromosome 6"/>
</dbReference>
<gene>
    <name evidence="1" type="ORF">PHAVU_006G020600g</name>
</gene>
<evidence type="ECO:0000313" key="2">
    <source>
        <dbReference type="Proteomes" id="UP000000226"/>
    </source>
</evidence>
<proteinExistence type="predicted"/>
<protein>
    <submittedName>
        <fullName evidence="1">Uncharacterized protein</fullName>
    </submittedName>
</protein>
<sequence length="72" mass="8088">MLYPELKVLATLLILKVVDKIRMTQQPCKHYTLNGEVLKRKGKMVVGKDAVAQLFLDNVFKLHGSNGCKDMG</sequence>
<dbReference type="EMBL" id="CM002293">
    <property type="protein sequence ID" value="ESW18190.1"/>
    <property type="molecule type" value="Genomic_DNA"/>
</dbReference>